<organism evidence="3 4">
    <name type="scientific">Streptomyces millisiae</name>
    <dbReference type="NCBI Taxonomy" id="3075542"/>
    <lineage>
        <taxon>Bacteria</taxon>
        <taxon>Bacillati</taxon>
        <taxon>Actinomycetota</taxon>
        <taxon>Actinomycetes</taxon>
        <taxon>Kitasatosporales</taxon>
        <taxon>Streptomycetaceae</taxon>
        <taxon>Streptomyces</taxon>
    </lineage>
</organism>
<keyword evidence="2" id="KW-1133">Transmembrane helix</keyword>
<reference evidence="4" key="1">
    <citation type="submission" date="2023-07" db="EMBL/GenBank/DDBJ databases">
        <title>30 novel species of actinomycetes from the DSMZ collection.</title>
        <authorList>
            <person name="Nouioui I."/>
        </authorList>
    </citation>
    <scope>NUCLEOTIDE SEQUENCE [LARGE SCALE GENOMIC DNA]</scope>
    <source>
        <strain evidence="4">DSM 44918</strain>
    </source>
</reference>
<keyword evidence="4" id="KW-1185">Reference proteome</keyword>
<comment type="caution">
    <text evidence="3">The sequence shown here is derived from an EMBL/GenBank/DDBJ whole genome shotgun (WGS) entry which is preliminary data.</text>
</comment>
<dbReference type="Pfam" id="PF10901">
    <property type="entry name" value="DUF2690"/>
    <property type="match status" value="1"/>
</dbReference>
<proteinExistence type="predicted"/>
<evidence type="ECO:0000313" key="4">
    <source>
        <dbReference type="Proteomes" id="UP001183420"/>
    </source>
</evidence>
<keyword evidence="2" id="KW-0472">Membrane</keyword>
<evidence type="ECO:0000256" key="2">
    <source>
        <dbReference type="SAM" id="Phobius"/>
    </source>
</evidence>
<feature type="region of interest" description="Disordered" evidence="1">
    <location>
        <begin position="1"/>
        <end position="28"/>
    </location>
</feature>
<gene>
    <name evidence="3" type="ORF">RNC47_17040</name>
</gene>
<sequence length="203" mass="21318">MAGVGSNTSNGSGDPDDVATAPGPGAGEGRLARLRHALERHLLRNALIAGLITAAAVGAVEVLASRGAERIIPPPAPAPTCPGTDCDGRNPETTTCGADAGSHRPVEDNPAVLEVRYNPRCHAVWGRILHGEPGDRVRISVAGGGATEAEIEWGDDQFTRMLAVDPDSFRVEVCAIPGDSPDRQATWRRYCVEATHATEFALR</sequence>
<feature type="transmembrane region" description="Helical" evidence="2">
    <location>
        <begin position="42"/>
        <end position="64"/>
    </location>
</feature>
<protein>
    <submittedName>
        <fullName evidence="3">DUF2690 domain-containing protein</fullName>
    </submittedName>
</protein>
<feature type="compositionally biased region" description="Polar residues" evidence="1">
    <location>
        <begin position="1"/>
        <end position="12"/>
    </location>
</feature>
<dbReference type="InterPro" id="IPR021224">
    <property type="entry name" value="DUF2690"/>
</dbReference>
<evidence type="ECO:0000256" key="1">
    <source>
        <dbReference type="SAM" id="MobiDB-lite"/>
    </source>
</evidence>
<dbReference type="Proteomes" id="UP001183420">
    <property type="component" value="Unassembled WGS sequence"/>
</dbReference>
<evidence type="ECO:0000313" key="3">
    <source>
        <dbReference type="EMBL" id="MDT0320041.1"/>
    </source>
</evidence>
<accession>A0ABU2LR45</accession>
<name>A0ABU2LR45_9ACTN</name>
<keyword evidence="2" id="KW-0812">Transmembrane</keyword>
<dbReference type="EMBL" id="JAVREM010000020">
    <property type="protein sequence ID" value="MDT0320041.1"/>
    <property type="molecule type" value="Genomic_DNA"/>
</dbReference>